<dbReference type="PANTHER" id="PTHR28626:SF3">
    <property type="entry name" value="SRR1-LIKE PROTEIN"/>
    <property type="match status" value="1"/>
</dbReference>
<dbReference type="Pfam" id="PF07985">
    <property type="entry name" value="SRR1"/>
    <property type="match status" value="1"/>
</dbReference>
<dbReference type="InterPro" id="IPR012942">
    <property type="entry name" value="SRR1-like"/>
</dbReference>
<evidence type="ECO:0000256" key="1">
    <source>
        <dbReference type="ARBA" id="ARBA00009856"/>
    </source>
</evidence>
<protein>
    <submittedName>
        <fullName evidence="4">Sensitivity to red light reduced protein (SRR1)</fullName>
    </submittedName>
</protein>
<evidence type="ECO:0000256" key="2">
    <source>
        <dbReference type="SAM" id="MobiDB-lite"/>
    </source>
</evidence>
<name>A0A2U1NF06_ARTAN</name>
<dbReference type="EMBL" id="PKPP01002967">
    <property type="protein sequence ID" value="PWA72094.1"/>
    <property type="molecule type" value="Genomic_DNA"/>
</dbReference>
<reference evidence="4 5" key="1">
    <citation type="journal article" date="2018" name="Mol. Plant">
        <title>The genome of Artemisia annua provides insight into the evolution of Asteraceae family and artemisinin biosynthesis.</title>
        <authorList>
            <person name="Shen Q."/>
            <person name="Zhang L."/>
            <person name="Liao Z."/>
            <person name="Wang S."/>
            <person name="Yan T."/>
            <person name="Shi P."/>
            <person name="Liu M."/>
            <person name="Fu X."/>
            <person name="Pan Q."/>
            <person name="Wang Y."/>
            <person name="Lv Z."/>
            <person name="Lu X."/>
            <person name="Zhang F."/>
            <person name="Jiang W."/>
            <person name="Ma Y."/>
            <person name="Chen M."/>
            <person name="Hao X."/>
            <person name="Li L."/>
            <person name="Tang Y."/>
            <person name="Lv G."/>
            <person name="Zhou Y."/>
            <person name="Sun X."/>
            <person name="Brodelius P.E."/>
            <person name="Rose J.K.C."/>
            <person name="Tang K."/>
        </authorList>
    </citation>
    <scope>NUCLEOTIDE SEQUENCE [LARGE SCALE GENOMIC DNA]</scope>
    <source>
        <strain evidence="5">cv. Huhao1</strain>
        <tissue evidence="4">Leaf</tissue>
    </source>
</reference>
<sequence>MGNGVKRREDLVIAKLEGIPVTQYRALRLLQAILDESLYQLAGELENSSFKEEDVNLNSESYQQQEEEENKDVNAGSNQELEQGSAAGDNSQQNISQEVSSSGVEDDMNYQGVQEVAEEEDDVWKCLVQNKMIMKMARKLSCRPRKKLQELLQYEEQEGTTDWSPVDVNTTPEQESYLMQQIETAIEKLEKSEFLRVFMDQLQSIQASEDHFSLLVGSEEKLKVVIYGIGSIESFEQSRLQLSLVINMKNHLDWIGEVEVFDPAISLTELKVIEKLDYSVLQGNEYGRREAVSPTFFFMPHCVIELYVNLLKTNWRHDLLNRMVLLGNSFKSYDESRSGEAGAALDYLRTRILALQPFTKEYEVSFDPDDMGFHWAFCVTSLHLFNVNPDANLQLE</sequence>
<dbReference type="Proteomes" id="UP000245207">
    <property type="component" value="Unassembled WGS sequence"/>
</dbReference>
<dbReference type="STRING" id="35608.A0A2U1NF06"/>
<dbReference type="GO" id="GO:0005737">
    <property type="term" value="C:cytoplasm"/>
    <property type="evidence" value="ECO:0007669"/>
    <property type="project" value="TreeGrafter"/>
</dbReference>
<feature type="region of interest" description="Disordered" evidence="2">
    <location>
        <begin position="50"/>
        <end position="107"/>
    </location>
</feature>
<organism evidence="4 5">
    <name type="scientific">Artemisia annua</name>
    <name type="common">Sweet wormwood</name>
    <dbReference type="NCBI Taxonomy" id="35608"/>
    <lineage>
        <taxon>Eukaryota</taxon>
        <taxon>Viridiplantae</taxon>
        <taxon>Streptophyta</taxon>
        <taxon>Embryophyta</taxon>
        <taxon>Tracheophyta</taxon>
        <taxon>Spermatophyta</taxon>
        <taxon>Magnoliopsida</taxon>
        <taxon>eudicotyledons</taxon>
        <taxon>Gunneridae</taxon>
        <taxon>Pentapetalae</taxon>
        <taxon>asterids</taxon>
        <taxon>campanulids</taxon>
        <taxon>Asterales</taxon>
        <taxon>Asteraceae</taxon>
        <taxon>Asteroideae</taxon>
        <taxon>Anthemideae</taxon>
        <taxon>Artemisiinae</taxon>
        <taxon>Artemisia</taxon>
    </lineage>
</organism>
<evidence type="ECO:0000313" key="5">
    <source>
        <dbReference type="Proteomes" id="UP000245207"/>
    </source>
</evidence>
<dbReference type="AlphaFoldDB" id="A0A2U1NF06"/>
<dbReference type="GO" id="GO:0005634">
    <property type="term" value="C:nucleus"/>
    <property type="evidence" value="ECO:0007669"/>
    <property type="project" value="TreeGrafter"/>
</dbReference>
<evidence type="ECO:0000259" key="3">
    <source>
        <dbReference type="Pfam" id="PF07985"/>
    </source>
</evidence>
<keyword evidence="5" id="KW-1185">Reference proteome</keyword>
<accession>A0A2U1NF06</accession>
<comment type="caution">
    <text evidence="4">The sequence shown here is derived from an EMBL/GenBank/DDBJ whole genome shotgun (WGS) entry which is preliminary data.</text>
</comment>
<dbReference type="OrthoDB" id="551431at2759"/>
<feature type="compositionally biased region" description="Polar residues" evidence="2">
    <location>
        <begin position="75"/>
        <end position="103"/>
    </location>
</feature>
<dbReference type="PANTHER" id="PTHR28626">
    <property type="entry name" value="SRR1-LIKE PROTEIN"/>
    <property type="match status" value="1"/>
</dbReference>
<dbReference type="InterPro" id="IPR040044">
    <property type="entry name" value="SRR1L"/>
</dbReference>
<proteinExistence type="inferred from homology"/>
<feature type="domain" description="SRR1-like" evidence="3">
    <location>
        <begin position="216"/>
        <end position="349"/>
    </location>
</feature>
<comment type="similarity">
    <text evidence="1">Belongs to the SRR1 family.</text>
</comment>
<gene>
    <name evidence="4" type="ORF">CTI12_AA259770</name>
</gene>
<evidence type="ECO:0000313" key="4">
    <source>
        <dbReference type="EMBL" id="PWA72094.1"/>
    </source>
</evidence>